<dbReference type="AlphaFoldDB" id="A0A841P5M3"/>
<evidence type="ECO:0000313" key="3">
    <source>
        <dbReference type="Proteomes" id="UP000556329"/>
    </source>
</evidence>
<accession>A0A841P5M3</accession>
<dbReference type="EMBL" id="JACHEF010000003">
    <property type="protein sequence ID" value="MBB6410476.1"/>
    <property type="molecule type" value="Genomic_DNA"/>
</dbReference>
<organism evidence="2 3">
    <name type="scientific">Mesorhizobium sangaii</name>
    <dbReference type="NCBI Taxonomy" id="505389"/>
    <lineage>
        <taxon>Bacteria</taxon>
        <taxon>Pseudomonadati</taxon>
        <taxon>Pseudomonadota</taxon>
        <taxon>Alphaproteobacteria</taxon>
        <taxon>Hyphomicrobiales</taxon>
        <taxon>Phyllobacteriaceae</taxon>
        <taxon>Mesorhizobium</taxon>
    </lineage>
</organism>
<keyword evidence="1" id="KW-0812">Transmembrane</keyword>
<gene>
    <name evidence="2" type="ORF">HNQ71_003150</name>
</gene>
<dbReference type="RefSeq" id="WP_184873442.1">
    <property type="nucleotide sequence ID" value="NZ_JACHEF010000003.1"/>
</dbReference>
<evidence type="ECO:0000256" key="1">
    <source>
        <dbReference type="SAM" id="Phobius"/>
    </source>
</evidence>
<name>A0A841P5M3_9HYPH</name>
<evidence type="ECO:0000313" key="2">
    <source>
        <dbReference type="EMBL" id="MBB6410476.1"/>
    </source>
</evidence>
<feature type="transmembrane region" description="Helical" evidence="1">
    <location>
        <begin position="32"/>
        <end position="48"/>
    </location>
</feature>
<reference evidence="2 3" key="1">
    <citation type="submission" date="2020-08" db="EMBL/GenBank/DDBJ databases">
        <title>Genomic Encyclopedia of Type Strains, Phase IV (KMG-IV): sequencing the most valuable type-strain genomes for metagenomic binning, comparative biology and taxonomic classification.</title>
        <authorList>
            <person name="Goeker M."/>
        </authorList>
    </citation>
    <scope>NUCLEOTIDE SEQUENCE [LARGE SCALE GENOMIC DNA]</scope>
    <source>
        <strain evidence="2 3">DSM 100039</strain>
    </source>
</reference>
<proteinExistence type="predicted"/>
<sequence>MKKLHPAAAAVTIAVLLAVVLRRKGYSSYGPIDTAILAVFLVFFWWLISDFSGGKASIDADGHQSTDNGIAFRLGRFLNRIFRRGNRSL</sequence>
<keyword evidence="1" id="KW-0472">Membrane</keyword>
<keyword evidence="3" id="KW-1185">Reference proteome</keyword>
<protein>
    <submittedName>
        <fullName evidence="2">Uncharacterized protein</fullName>
    </submittedName>
</protein>
<comment type="caution">
    <text evidence="2">The sequence shown here is derived from an EMBL/GenBank/DDBJ whole genome shotgun (WGS) entry which is preliminary data.</text>
</comment>
<dbReference type="Proteomes" id="UP000556329">
    <property type="component" value="Unassembled WGS sequence"/>
</dbReference>
<keyword evidence="1" id="KW-1133">Transmembrane helix</keyword>